<dbReference type="OrthoDB" id="913489at2759"/>
<dbReference type="Proteomes" id="UP000250235">
    <property type="component" value="Unassembled WGS sequence"/>
</dbReference>
<dbReference type="Pfam" id="PF24626">
    <property type="entry name" value="SH3_Tf2-1"/>
    <property type="match status" value="1"/>
</dbReference>
<gene>
    <name evidence="3" type="ORF">F511_09732</name>
</gene>
<feature type="domain" description="Tf2-1-like SH3-like" evidence="2">
    <location>
        <begin position="1"/>
        <end position="63"/>
    </location>
</feature>
<dbReference type="AlphaFoldDB" id="A0A2Z7D631"/>
<evidence type="ECO:0000259" key="2">
    <source>
        <dbReference type="Pfam" id="PF24626"/>
    </source>
</evidence>
<dbReference type="InterPro" id="IPR023780">
    <property type="entry name" value="Chromo_domain"/>
</dbReference>
<keyword evidence="4" id="KW-1185">Reference proteome</keyword>
<dbReference type="SUPFAM" id="SSF54160">
    <property type="entry name" value="Chromo domain-like"/>
    <property type="match status" value="1"/>
</dbReference>
<dbReference type="EMBL" id="KQ989523">
    <property type="protein sequence ID" value="KZV54417.1"/>
    <property type="molecule type" value="Genomic_DNA"/>
</dbReference>
<evidence type="ECO:0000313" key="3">
    <source>
        <dbReference type="EMBL" id="KZV54417.1"/>
    </source>
</evidence>
<feature type="domain" description="Chromo" evidence="1">
    <location>
        <begin position="85"/>
        <end position="130"/>
    </location>
</feature>
<reference evidence="3 4" key="1">
    <citation type="journal article" date="2015" name="Proc. Natl. Acad. Sci. U.S.A.">
        <title>The resurrection genome of Boea hygrometrica: A blueprint for survival of dehydration.</title>
        <authorList>
            <person name="Xiao L."/>
            <person name="Yang G."/>
            <person name="Zhang L."/>
            <person name="Yang X."/>
            <person name="Zhao S."/>
            <person name="Ji Z."/>
            <person name="Zhou Q."/>
            <person name="Hu M."/>
            <person name="Wang Y."/>
            <person name="Chen M."/>
            <person name="Xu Y."/>
            <person name="Jin H."/>
            <person name="Xiao X."/>
            <person name="Hu G."/>
            <person name="Bao F."/>
            <person name="Hu Y."/>
            <person name="Wan P."/>
            <person name="Li L."/>
            <person name="Deng X."/>
            <person name="Kuang T."/>
            <person name="Xiang C."/>
            <person name="Zhu J.K."/>
            <person name="Oliver M.J."/>
            <person name="He Y."/>
        </authorList>
    </citation>
    <scope>NUCLEOTIDE SEQUENCE [LARGE SCALE GENOMIC DNA]</scope>
    <source>
        <strain evidence="4">cv. XS01</strain>
    </source>
</reference>
<dbReference type="PANTHER" id="PTHR46148:SF52">
    <property type="entry name" value="OS04G0603800 PROTEIN"/>
    <property type="match status" value="1"/>
</dbReference>
<dbReference type="InterPro" id="IPR056924">
    <property type="entry name" value="SH3_Tf2-1"/>
</dbReference>
<dbReference type="Gene3D" id="2.40.50.40">
    <property type="match status" value="1"/>
</dbReference>
<dbReference type="Pfam" id="PF00385">
    <property type="entry name" value="Chromo"/>
    <property type="match status" value="1"/>
</dbReference>
<dbReference type="PANTHER" id="PTHR46148">
    <property type="entry name" value="CHROMO DOMAIN-CONTAINING PROTEIN"/>
    <property type="match status" value="1"/>
</dbReference>
<name>A0A2Z7D631_9LAMI</name>
<protein>
    <submittedName>
        <fullName evidence="3">Uncharacterized protein</fullName>
    </submittedName>
</protein>
<evidence type="ECO:0000259" key="1">
    <source>
        <dbReference type="Pfam" id="PF00385"/>
    </source>
</evidence>
<evidence type="ECO:0000313" key="4">
    <source>
        <dbReference type="Proteomes" id="UP000250235"/>
    </source>
</evidence>
<accession>A0A2Z7D631</accession>
<proteinExistence type="predicted"/>
<dbReference type="InterPro" id="IPR016197">
    <property type="entry name" value="Chromo-like_dom_sf"/>
</dbReference>
<sequence length="151" mass="16989">MVFLKLRPHRQHSVCPRIYQKLAPRFYGPFPVVERIGAVAYKLQLPQGTRIHPVFHASQLKRAQGAVAQTVGLPKELEQDLTTTYEPVGVLAHRQKKKAGSSIPQVLVQWKNKPLEEATWEDAEDFYCQFPSTSLEDKADLEGGNISAIPN</sequence>
<organism evidence="3 4">
    <name type="scientific">Dorcoceras hygrometricum</name>
    <dbReference type="NCBI Taxonomy" id="472368"/>
    <lineage>
        <taxon>Eukaryota</taxon>
        <taxon>Viridiplantae</taxon>
        <taxon>Streptophyta</taxon>
        <taxon>Embryophyta</taxon>
        <taxon>Tracheophyta</taxon>
        <taxon>Spermatophyta</taxon>
        <taxon>Magnoliopsida</taxon>
        <taxon>eudicotyledons</taxon>
        <taxon>Gunneridae</taxon>
        <taxon>Pentapetalae</taxon>
        <taxon>asterids</taxon>
        <taxon>lamiids</taxon>
        <taxon>Lamiales</taxon>
        <taxon>Gesneriaceae</taxon>
        <taxon>Didymocarpoideae</taxon>
        <taxon>Trichosporeae</taxon>
        <taxon>Loxocarpinae</taxon>
        <taxon>Dorcoceras</taxon>
    </lineage>
</organism>